<protein>
    <submittedName>
        <fullName evidence="1">Uncharacterized protein</fullName>
    </submittedName>
</protein>
<proteinExistence type="predicted"/>
<dbReference type="RefSeq" id="WP_191163835.1">
    <property type="nucleotide sequence ID" value="NZ_JACWMX010000005.1"/>
</dbReference>
<sequence>MILNTSPPLPQTRTLAVTGDIQKIYEIFNTGKMNDVKTFTGNVVTAYGTQYILKGTNPTQFSTFGNQNLSDATKFSGFLDRYDTNRIDFSTTNIIQLLLN</sequence>
<keyword evidence="2" id="KW-1185">Reference proteome</keyword>
<reference evidence="1" key="1">
    <citation type="submission" date="2020-09" db="EMBL/GenBank/DDBJ databases">
        <title>Novel species of Mucilaginibacter isolated from a glacier on the Tibetan Plateau.</title>
        <authorList>
            <person name="Liu Q."/>
            <person name="Xin Y.-H."/>
        </authorList>
    </citation>
    <scope>NUCLEOTIDE SEQUENCE</scope>
    <source>
        <strain evidence="1">ZB1P21</strain>
    </source>
</reference>
<evidence type="ECO:0000313" key="1">
    <source>
        <dbReference type="EMBL" id="MBD1394090.1"/>
    </source>
</evidence>
<accession>A0A926S1I9</accession>
<organism evidence="1 2">
    <name type="scientific">Mucilaginibacter glaciei</name>
    <dbReference type="NCBI Taxonomy" id="2772109"/>
    <lineage>
        <taxon>Bacteria</taxon>
        <taxon>Pseudomonadati</taxon>
        <taxon>Bacteroidota</taxon>
        <taxon>Sphingobacteriia</taxon>
        <taxon>Sphingobacteriales</taxon>
        <taxon>Sphingobacteriaceae</taxon>
        <taxon>Mucilaginibacter</taxon>
    </lineage>
</organism>
<gene>
    <name evidence="1" type="ORF">IDJ76_13360</name>
</gene>
<dbReference type="EMBL" id="JACWMX010000005">
    <property type="protein sequence ID" value="MBD1394090.1"/>
    <property type="molecule type" value="Genomic_DNA"/>
</dbReference>
<dbReference type="Proteomes" id="UP000619078">
    <property type="component" value="Unassembled WGS sequence"/>
</dbReference>
<dbReference type="AlphaFoldDB" id="A0A926S1I9"/>
<name>A0A926S1I9_9SPHI</name>
<evidence type="ECO:0000313" key="2">
    <source>
        <dbReference type="Proteomes" id="UP000619078"/>
    </source>
</evidence>
<comment type="caution">
    <text evidence="1">The sequence shown here is derived from an EMBL/GenBank/DDBJ whole genome shotgun (WGS) entry which is preliminary data.</text>
</comment>